<feature type="signal peptide" evidence="3">
    <location>
        <begin position="1"/>
        <end position="24"/>
    </location>
</feature>
<dbReference type="InterPro" id="IPR014148">
    <property type="entry name" value="VirB9"/>
</dbReference>
<dbReference type="InterPro" id="IPR010258">
    <property type="entry name" value="Conjugal_tfr_TrbG/VirB9/CagX"/>
</dbReference>
<accession>A0A2K9UZ65</accession>
<dbReference type="Gene3D" id="2.60.40.2500">
    <property type="match status" value="1"/>
</dbReference>
<sequence length="278" mass="30872">MIRAKSLSGIALAVCLGFGSNAYALEIPHGGPLDQRVRFIDYKAAEVVQLVGHFGFSTHIQFSPSETVQQIAMGDKDAWEVAPVGNHIFIKPKGDDATTNMTVITSRRVYNFELSAHWSQNGAHPHPNDMLFQVNFRYPDEIAARQEREAEAQRLQARLNQSDNPVPANWNYWAKGSEEVTPSKAFDNNQFTFLTFDNNAEMPAIYVVNPDGSESLVNTHIDPENPDTIVVHKVARQLVMRKGNSVACIFNESYDPEGVTNDTGTTIPGVERVIRGSQ</sequence>
<evidence type="ECO:0000256" key="2">
    <source>
        <dbReference type="ARBA" id="ARBA00022729"/>
    </source>
</evidence>
<evidence type="ECO:0000313" key="4">
    <source>
        <dbReference type="EMBL" id="AUV50322.1"/>
    </source>
</evidence>
<dbReference type="AlphaFoldDB" id="A0A2K9UZ65"/>
<feature type="chain" id="PRO_5014707548" evidence="3">
    <location>
        <begin position="25"/>
        <end position="278"/>
    </location>
</feature>
<organism evidence="4">
    <name type="scientific">Vibrio alginolyticus</name>
    <dbReference type="NCBI Taxonomy" id="663"/>
    <lineage>
        <taxon>Bacteria</taxon>
        <taxon>Pseudomonadati</taxon>
        <taxon>Pseudomonadota</taxon>
        <taxon>Gammaproteobacteria</taxon>
        <taxon>Vibrionales</taxon>
        <taxon>Vibrionaceae</taxon>
        <taxon>Vibrio</taxon>
    </lineage>
</organism>
<keyword evidence="2 3" id="KW-0732">Signal</keyword>
<reference evidence="4" key="1">
    <citation type="submission" date="2017-11" db="EMBL/GenBank/DDBJ databases">
        <title>Genetic charecterization of a blaVIM-1-Carrying plasmid in Vibrio alginolyticus.</title>
        <authorList>
            <person name="Zheng Z."/>
            <person name="Li R."/>
            <person name="Chen S."/>
        </authorList>
    </citation>
    <scope>NUCLEOTIDE SEQUENCE</scope>
    <source>
        <strain evidence="4">Vb1978</strain>
        <plasmid evidence="4">pVb1978</plasmid>
    </source>
</reference>
<evidence type="ECO:0000256" key="1">
    <source>
        <dbReference type="ARBA" id="ARBA00006135"/>
    </source>
</evidence>
<dbReference type="Pfam" id="PF03524">
    <property type="entry name" value="CagX"/>
    <property type="match status" value="1"/>
</dbReference>
<name>A0A2K9UZ65_VIBAL</name>
<keyword evidence="4" id="KW-0614">Plasmid</keyword>
<evidence type="ECO:0000256" key="3">
    <source>
        <dbReference type="SAM" id="SignalP"/>
    </source>
</evidence>
<geneLocation type="plasmid" evidence="4">
    <name>pVb1978</name>
</geneLocation>
<gene>
    <name evidence="4" type="primary">virB9</name>
</gene>
<dbReference type="InterPro" id="IPR033645">
    <property type="entry name" value="VirB9/CagX/TrbG_C"/>
</dbReference>
<dbReference type="EMBL" id="MG456577">
    <property type="protein sequence ID" value="AUV50322.1"/>
    <property type="molecule type" value="Genomic_DNA"/>
</dbReference>
<dbReference type="NCBIfam" id="TIGR02781">
    <property type="entry name" value="VirB9"/>
    <property type="match status" value="1"/>
</dbReference>
<dbReference type="CDD" id="cd06911">
    <property type="entry name" value="VirB9_CagX_TrbG"/>
    <property type="match status" value="1"/>
</dbReference>
<dbReference type="InterPro" id="IPR038161">
    <property type="entry name" value="VirB9/CagX/TrbG_C_sf"/>
</dbReference>
<dbReference type="RefSeq" id="WP_071818559.1">
    <property type="nucleotide sequence ID" value="NZ_MG456577.1"/>
</dbReference>
<protein>
    <submittedName>
        <fullName evidence="4">P-type conjugative transfer protein VirB9</fullName>
    </submittedName>
</protein>
<comment type="similarity">
    <text evidence="1">Belongs to the TrbG/VirB9 family.</text>
</comment>
<proteinExistence type="inferred from homology"/>